<feature type="domain" description="C2H2-type" evidence="7">
    <location>
        <begin position="111"/>
        <end position="140"/>
    </location>
</feature>
<evidence type="ECO:0000259" key="7">
    <source>
        <dbReference type="PROSITE" id="PS50157"/>
    </source>
</evidence>
<dbReference type="PROSITE" id="PS50157">
    <property type="entry name" value="ZINC_FINGER_C2H2_2"/>
    <property type="match status" value="2"/>
</dbReference>
<dbReference type="PANTHER" id="PTHR19818">
    <property type="entry name" value="ZINC FINGER PROTEIN ZIC AND GLI"/>
    <property type="match status" value="1"/>
</dbReference>
<sequence>MDAFAMELMQQVPSFLPTMPSTAAAVKTADQDAYGTADDPFFTLPPPPATAAAVAAAVVDAAAAEAGGSTGSSPALTPAMWALRVLAPRPTPVARSNLTAHSRLHNNSRPYPCPVGGCGKRFRWMSALAPHTRMHARAAAAAVPRSPAQLDADRIYACGVCGRRFARRTSVTNHERSHGNVRSAVNRRRRRGGSLPASPAPVGGARSAAAPPGSDPPPPATGAAGGWGADARTLVPASGVGAAGGDAWTAPLPTRASQRRWADDTPTATAGAAPPRSAAPPSTSSLPLPSLPPRPLSAPVAARPYPYLTLPAVAGGGCGGGGLGAWAPGSPGSSTSPWRPTEGGLTPLSPVADGLAAPFPYGDAAPPQTPVTVVASAPLSTAAAAAAAAGAAAAAAGEVAPWESPLSPAAAAAPASPGRAMTLGAAAVGGDAPPPAAPAGAAGRGGDAAAATGGGWPTAAAVAAAAAAAGVVGWGYGRPAAGGDGVMERTLQELFEL</sequence>
<evidence type="ECO:0000256" key="2">
    <source>
        <dbReference type="ARBA" id="ARBA00022737"/>
    </source>
</evidence>
<dbReference type="AlphaFoldDB" id="A0A1X6P3V3"/>
<dbReference type="GO" id="GO:0008270">
    <property type="term" value="F:zinc ion binding"/>
    <property type="evidence" value="ECO:0007669"/>
    <property type="project" value="UniProtKB-KW"/>
</dbReference>
<keyword evidence="4" id="KW-0862">Zinc</keyword>
<dbReference type="GO" id="GO:0000981">
    <property type="term" value="F:DNA-binding transcription factor activity, RNA polymerase II-specific"/>
    <property type="evidence" value="ECO:0007669"/>
    <property type="project" value="TreeGrafter"/>
</dbReference>
<evidence type="ECO:0000256" key="5">
    <source>
        <dbReference type="PROSITE-ProRule" id="PRU00042"/>
    </source>
</evidence>
<dbReference type="InterPro" id="IPR050329">
    <property type="entry name" value="GLI_C2H2-zinc-finger"/>
</dbReference>
<dbReference type="InterPro" id="IPR013087">
    <property type="entry name" value="Znf_C2H2_type"/>
</dbReference>
<dbReference type="Gene3D" id="3.30.160.60">
    <property type="entry name" value="Classic Zinc Finger"/>
    <property type="match status" value="2"/>
</dbReference>
<dbReference type="GO" id="GO:0045944">
    <property type="term" value="P:positive regulation of transcription by RNA polymerase II"/>
    <property type="evidence" value="ECO:0007669"/>
    <property type="project" value="UniProtKB-ARBA"/>
</dbReference>
<proteinExistence type="predicted"/>
<dbReference type="OrthoDB" id="654211at2759"/>
<feature type="compositionally biased region" description="Low complexity" evidence="6">
    <location>
        <begin position="193"/>
        <end position="212"/>
    </location>
</feature>
<dbReference type="FunFam" id="3.30.160.60:FF:000446">
    <property type="entry name" value="Zinc finger protein"/>
    <property type="match status" value="1"/>
</dbReference>
<gene>
    <name evidence="8" type="ORF">BU14_0235s0005</name>
</gene>
<protein>
    <recommendedName>
        <fullName evidence="7">C2H2-type domain-containing protein</fullName>
    </recommendedName>
</protein>
<dbReference type="SUPFAM" id="SSF57667">
    <property type="entry name" value="beta-beta-alpha zinc fingers"/>
    <property type="match status" value="2"/>
</dbReference>
<feature type="region of interest" description="Disordered" evidence="6">
    <location>
        <begin position="170"/>
        <end position="291"/>
    </location>
</feature>
<dbReference type="PANTHER" id="PTHR19818:SF139">
    <property type="entry name" value="PAIR-RULE PROTEIN ODD-PAIRED"/>
    <property type="match status" value="1"/>
</dbReference>
<dbReference type="GO" id="GO:0000978">
    <property type="term" value="F:RNA polymerase II cis-regulatory region sequence-specific DNA binding"/>
    <property type="evidence" value="ECO:0007669"/>
    <property type="project" value="TreeGrafter"/>
</dbReference>
<organism evidence="8 9">
    <name type="scientific">Porphyra umbilicalis</name>
    <name type="common">Purple laver</name>
    <name type="synonym">Red alga</name>
    <dbReference type="NCBI Taxonomy" id="2786"/>
    <lineage>
        <taxon>Eukaryota</taxon>
        <taxon>Rhodophyta</taxon>
        <taxon>Bangiophyceae</taxon>
        <taxon>Bangiales</taxon>
        <taxon>Bangiaceae</taxon>
        <taxon>Porphyra</taxon>
    </lineage>
</organism>
<feature type="domain" description="C2H2-type" evidence="7">
    <location>
        <begin position="156"/>
        <end position="183"/>
    </location>
</feature>
<dbReference type="GO" id="GO:0005634">
    <property type="term" value="C:nucleus"/>
    <property type="evidence" value="ECO:0007669"/>
    <property type="project" value="UniProtKB-ARBA"/>
</dbReference>
<accession>A0A1X6P3V3</accession>
<evidence type="ECO:0000256" key="6">
    <source>
        <dbReference type="SAM" id="MobiDB-lite"/>
    </source>
</evidence>
<evidence type="ECO:0000256" key="4">
    <source>
        <dbReference type="ARBA" id="ARBA00022833"/>
    </source>
</evidence>
<dbReference type="EMBL" id="KV918902">
    <property type="protein sequence ID" value="OSX75456.1"/>
    <property type="molecule type" value="Genomic_DNA"/>
</dbReference>
<keyword evidence="9" id="KW-1185">Reference proteome</keyword>
<evidence type="ECO:0000313" key="8">
    <source>
        <dbReference type="EMBL" id="OSX75456.1"/>
    </source>
</evidence>
<name>A0A1X6P3V3_PORUM</name>
<dbReference type="Pfam" id="PF00096">
    <property type="entry name" value="zf-C2H2"/>
    <property type="match status" value="1"/>
</dbReference>
<evidence type="ECO:0000313" key="9">
    <source>
        <dbReference type="Proteomes" id="UP000218209"/>
    </source>
</evidence>
<dbReference type="InterPro" id="IPR036236">
    <property type="entry name" value="Znf_C2H2_sf"/>
</dbReference>
<dbReference type="PROSITE" id="PS00028">
    <property type="entry name" value="ZINC_FINGER_C2H2_1"/>
    <property type="match status" value="2"/>
</dbReference>
<keyword evidence="3 5" id="KW-0863">Zinc-finger</keyword>
<dbReference type="SMART" id="SM00355">
    <property type="entry name" value="ZnF_C2H2"/>
    <property type="match status" value="2"/>
</dbReference>
<dbReference type="Proteomes" id="UP000218209">
    <property type="component" value="Unassembled WGS sequence"/>
</dbReference>
<evidence type="ECO:0000256" key="1">
    <source>
        <dbReference type="ARBA" id="ARBA00022723"/>
    </source>
</evidence>
<feature type="compositionally biased region" description="Low complexity" evidence="6">
    <location>
        <begin position="265"/>
        <end position="288"/>
    </location>
</feature>
<evidence type="ECO:0000256" key="3">
    <source>
        <dbReference type="ARBA" id="ARBA00022771"/>
    </source>
</evidence>
<reference evidence="8 9" key="1">
    <citation type="submission" date="2017-03" db="EMBL/GenBank/DDBJ databases">
        <title>WGS assembly of Porphyra umbilicalis.</title>
        <authorList>
            <person name="Brawley S.H."/>
            <person name="Blouin N.A."/>
            <person name="Ficko-Blean E."/>
            <person name="Wheeler G.L."/>
            <person name="Lohr M."/>
            <person name="Goodson H.V."/>
            <person name="Jenkins J.W."/>
            <person name="Blaby-Haas C.E."/>
            <person name="Helliwell K.E."/>
            <person name="Chan C."/>
            <person name="Marriage T."/>
            <person name="Bhattacharya D."/>
            <person name="Klein A.S."/>
            <person name="Badis Y."/>
            <person name="Brodie J."/>
            <person name="Cao Y."/>
            <person name="Collen J."/>
            <person name="Dittami S.M."/>
            <person name="Gachon C.M."/>
            <person name="Green B.R."/>
            <person name="Karpowicz S."/>
            <person name="Kim J.W."/>
            <person name="Kudahl U."/>
            <person name="Lin S."/>
            <person name="Michel G."/>
            <person name="Mittag M."/>
            <person name="Olson B.J."/>
            <person name="Pangilinan J."/>
            <person name="Peng Y."/>
            <person name="Qiu H."/>
            <person name="Shu S."/>
            <person name="Singer J.T."/>
            <person name="Smith A.G."/>
            <person name="Sprecher B.N."/>
            <person name="Wagner V."/>
            <person name="Wang W."/>
            <person name="Wang Z.-Y."/>
            <person name="Yan J."/>
            <person name="Yarish C."/>
            <person name="Zoeuner-Riek S."/>
            <person name="Zhuang Y."/>
            <person name="Zou Y."/>
            <person name="Lindquist E.A."/>
            <person name="Grimwood J."/>
            <person name="Barry K."/>
            <person name="Rokhsar D.S."/>
            <person name="Schmutz J."/>
            <person name="Stiller J.W."/>
            <person name="Grossman A.R."/>
            <person name="Prochnik S.E."/>
        </authorList>
    </citation>
    <scope>NUCLEOTIDE SEQUENCE [LARGE SCALE GENOMIC DNA]</scope>
    <source>
        <strain evidence="8">4086291</strain>
    </source>
</reference>
<keyword evidence="2" id="KW-0677">Repeat</keyword>
<keyword evidence="1" id="KW-0479">Metal-binding</keyword>